<accession>N6T1P6</accession>
<evidence type="ECO:0000259" key="4">
    <source>
        <dbReference type="PROSITE" id="PS50102"/>
    </source>
</evidence>
<dbReference type="STRING" id="77166.N6T1P6"/>
<dbReference type="HOGENOM" id="CLU_1220798_0_0_1"/>
<dbReference type="SMART" id="SM00360">
    <property type="entry name" value="RRM"/>
    <property type="match status" value="1"/>
</dbReference>
<keyword evidence="1 2" id="KW-0694">RNA-binding</keyword>
<dbReference type="PANTHER" id="PTHR23236">
    <property type="entry name" value="EUKARYOTIC TRANSLATION INITIATION FACTOR 4B/4H"/>
    <property type="match status" value="1"/>
</dbReference>
<protein>
    <recommendedName>
        <fullName evidence="4">RRM domain-containing protein</fullName>
    </recommendedName>
</protein>
<evidence type="ECO:0000313" key="5">
    <source>
        <dbReference type="EMBL" id="ENN71443.1"/>
    </source>
</evidence>
<feature type="region of interest" description="Disordered" evidence="3">
    <location>
        <begin position="1"/>
        <end position="30"/>
    </location>
</feature>
<dbReference type="PROSITE" id="PS50102">
    <property type="entry name" value="RRM"/>
    <property type="match status" value="1"/>
</dbReference>
<dbReference type="AlphaFoldDB" id="N6T1P6"/>
<dbReference type="InterPro" id="IPR035979">
    <property type="entry name" value="RBD_domain_sf"/>
</dbReference>
<dbReference type="PANTHER" id="PTHR23236:SF11">
    <property type="entry name" value="EUKARYOTIC TRANSLATION INITIATION FACTOR 4H"/>
    <property type="match status" value="1"/>
</dbReference>
<dbReference type="Pfam" id="PF00076">
    <property type="entry name" value="RRM_1"/>
    <property type="match status" value="1"/>
</dbReference>
<dbReference type="GO" id="GO:0003723">
    <property type="term" value="F:RNA binding"/>
    <property type="evidence" value="ECO:0007669"/>
    <property type="project" value="UniProtKB-UniRule"/>
</dbReference>
<reference evidence="5 7" key="1">
    <citation type="journal article" date="2013" name="Genome Biol.">
        <title>Draft genome of the mountain pine beetle, Dendroctonus ponderosae Hopkins, a major forest pest.</title>
        <authorList>
            <person name="Keeling C.I."/>
            <person name="Yuen M.M."/>
            <person name="Liao N.Y."/>
            <person name="Docking T.R."/>
            <person name="Chan S.K."/>
            <person name="Taylor G.A."/>
            <person name="Palmquist D.L."/>
            <person name="Jackman S.D."/>
            <person name="Nguyen A."/>
            <person name="Li M."/>
            <person name="Henderson H."/>
            <person name="Janes J.K."/>
            <person name="Zhao Y."/>
            <person name="Pandoh P."/>
            <person name="Moore R."/>
            <person name="Sperling F.A."/>
            <person name="Huber D.P."/>
            <person name="Birol I."/>
            <person name="Jones S.J."/>
            <person name="Bohlmann J."/>
        </authorList>
    </citation>
    <scope>NUCLEOTIDE SEQUENCE</scope>
</reference>
<evidence type="ECO:0000256" key="3">
    <source>
        <dbReference type="SAM" id="MobiDB-lite"/>
    </source>
</evidence>
<feature type="domain" description="RRM" evidence="4">
    <location>
        <begin position="31"/>
        <end position="92"/>
    </location>
</feature>
<evidence type="ECO:0000313" key="7">
    <source>
        <dbReference type="Proteomes" id="UP000030742"/>
    </source>
</evidence>
<dbReference type="InterPro" id="IPR012677">
    <property type="entry name" value="Nucleotide-bd_a/b_plait_sf"/>
</dbReference>
<evidence type="ECO:0000256" key="1">
    <source>
        <dbReference type="ARBA" id="ARBA00022884"/>
    </source>
</evidence>
<dbReference type="EMBL" id="KB741269">
    <property type="protein sequence ID" value="ENN71443.1"/>
    <property type="molecule type" value="Genomic_DNA"/>
</dbReference>
<proteinExistence type="predicted"/>
<dbReference type="OrthoDB" id="48651at2759"/>
<feature type="non-terminal residue" evidence="5">
    <location>
        <position position="1"/>
    </location>
</feature>
<name>N6T1P6_DENPD</name>
<dbReference type="SUPFAM" id="SSF54928">
    <property type="entry name" value="RNA-binding domain, RBD"/>
    <property type="match status" value="1"/>
</dbReference>
<organism evidence="5">
    <name type="scientific">Dendroctonus ponderosae</name>
    <name type="common">Mountain pine beetle</name>
    <dbReference type="NCBI Taxonomy" id="77166"/>
    <lineage>
        <taxon>Eukaryota</taxon>
        <taxon>Metazoa</taxon>
        <taxon>Ecdysozoa</taxon>
        <taxon>Arthropoda</taxon>
        <taxon>Hexapoda</taxon>
        <taxon>Insecta</taxon>
        <taxon>Pterygota</taxon>
        <taxon>Neoptera</taxon>
        <taxon>Endopterygota</taxon>
        <taxon>Coleoptera</taxon>
        <taxon>Polyphaga</taxon>
        <taxon>Cucujiformia</taxon>
        <taxon>Curculionidae</taxon>
        <taxon>Scolytinae</taxon>
        <taxon>Dendroctonus</taxon>
    </lineage>
</organism>
<sequence>MAGRSSFDDNRDYGGGGRRGGRRPLPTEPPFTAYVGNLPTGIVQGDVNRIFNDLHIKNTRLVMDKETDRFKGFCYVEFDTLQDLESAVNMNGEIEVREMTEAEDLTEVVEVVETALEAEVFEVAIDLSMAATMTRTWTEEEVEDHHEEVQEVFRMDNVALTEETMETLPAKIHGVAGKGAAFQEREVPITLVALKRPLEEGLLEREMKDDLTMMYLQQHQIQAVDNG</sequence>
<dbReference type="EMBL" id="KB632330">
    <property type="protein sequence ID" value="ERL92583.1"/>
    <property type="molecule type" value="Genomic_DNA"/>
</dbReference>
<gene>
    <name evidence="6" type="ORF">D910_09896</name>
    <name evidence="5" type="ORF">YQE_11862</name>
</gene>
<dbReference type="InterPro" id="IPR000504">
    <property type="entry name" value="RRM_dom"/>
</dbReference>
<dbReference type="Gene3D" id="3.30.70.330">
    <property type="match status" value="1"/>
</dbReference>
<evidence type="ECO:0000256" key="2">
    <source>
        <dbReference type="PROSITE-ProRule" id="PRU00176"/>
    </source>
</evidence>
<evidence type="ECO:0000313" key="6">
    <source>
        <dbReference type="EMBL" id="ERL92583.1"/>
    </source>
</evidence>
<feature type="compositionally biased region" description="Basic and acidic residues" evidence="3">
    <location>
        <begin position="1"/>
        <end position="12"/>
    </location>
</feature>
<dbReference type="Proteomes" id="UP000030742">
    <property type="component" value="Unassembled WGS sequence"/>
</dbReference>